<reference evidence="2" key="1">
    <citation type="submission" date="2018-08" db="EMBL/GenBank/DDBJ databases">
        <authorList>
            <person name="Rossello M."/>
        </authorList>
    </citation>
    <scope>NUCLEOTIDE SEQUENCE [LARGE SCALE GENOMIC DNA]</scope>
    <source>
        <strain evidence="2">cv. Chinese Spring</strain>
    </source>
</reference>
<protein>
    <submittedName>
        <fullName evidence="2">Uncharacterized protein</fullName>
    </submittedName>
</protein>
<dbReference type="AlphaFoldDB" id="A0A3B6HXW5"/>
<dbReference type="PaxDb" id="4565-Traes_4AL_5DE83AEC8.2"/>
<accession>A0A3B6HXW5</accession>
<dbReference type="PANTHER" id="PTHR47906:SF7">
    <property type="entry name" value="OS05G0203500 PROTEIN"/>
    <property type="match status" value="1"/>
</dbReference>
<reference evidence="2" key="2">
    <citation type="submission" date="2018-10" db="UniProtKB">
        <authorList>
            <consortium name="EnsemblPlants"/>
        </authorList>
    </citation>
    <scope>IDENTIFICATION</scope>
</reference>
<keyword evidence="3" id="KW-1185">Reference proteome</keyword>
<dbReference type="Proteomes" id="UP000019116">
    <property type="component" value="Chromosome 4A"/>
</dbReference>
<dbReference type="Gramene" id="TraesCS4A03G0792400.1">
    <property type="protein sequence ID" value="TraesCS4A03G0792400.1.CDS"/>
    <property type="gene ID" value="TraesCS4A03G0792400"/>
</dbReference>
<evidence type="ECO:0000313" key="3">
    <source>
        <dbReference type="Proteomes" id="UP000019116"/>
    </source>
</evidence>
<dbReference type="EnsemblPlants" id="TraesCS4A02G317300.1">
    <property type="protein sequence ID" value="TraesCS4A02G317300.1"/>
    <property type="gene ID" value="TraesCS4A02G317300"/>
</dbReference>
<dbReference type="RefSeq" id="XP_044360805.1">
    <property type="nucleotide sequence ID" value="XM_044504870.1"/>
</dbReference>
<gene>
    <name evidence="2" type="primary">LOC123082561</name>
</gene>
<feature type="region of interest" description="Disordered" evidence="1">
    <location>
        <begin position="200"/>
        <end position="250"/>
    </location>
</feature>
<dbReference type="PANTHER" id="PTHR47906">
    <property type="entry name" value="OSJNBB0050O03.9 PROTEIN-RELATED"/>
    <property type="match status" value="1"/>
</dbReference>
<dbReference type="Gramene" id="TraesCS4A02G317300.1">
    <property type="protein sequence ID" value="TraesCS4A02G317300.1"/>
    <property type="gene ID" value="TraesCS4A02G317300"/>
</dbReference>
<evidence type="ECO:0000313" key="2">
    <source>
        <dbReference type="EnsemblPlants" id="TraesCS4A02G317300.1"/>
    </source>
</evidence>
<dbReference type="STRING" id="4565.A0A3B6HXW5"/>
<dbReference type="OrthoDB" id="611700at2759"/>
<proteinExistence type="predicted"/>
<dbReference type="OMA" id="INWPPAF"/>
<evidence type="ECO:0000256" key="1">
    <source>
        <dbReference type="SAM" id="MobiDB-lite"/>
    </source>
</evidence>
<name>A0A3B6HXW5_WHEAT</name>
<feature type="compositionally biased region" description="Basic residues" evidence="1">
    <location>
        <begin position="211"/>
        <end position="220"/>
    </location>
</feature>
<dbReference type="GeneID" id="123082561"/>
<organism evidence="2">
    <name type="scientific">Triticum aestivum</name>
    <name type="common">Wheat</name>
    <dbReference type="NCBI Taxonomy" id="4565"/>
    <lineage>
        <taxon>Eukaryota</taxon>
        <taxon>Viridiplantae</taxon>
        <taxon>Streptophyta</taxon>
        <taxon>Embryophyta</taxon>
        <taxon>Tracheophyta</taxon>
        <taxon>Spermatophyta</taxon>
        <taxon>Magnoliopsida</taxon>
        <taxon>Liliopsida</taxon>
        <taxon>Poales</taxon>
        <taxon>Poaceae</taxon>
        <taxon>BOP clade</taxon>
        <taxon>Pooideae</taxon>
        <taxon>Triticodae</taxon>
        <taxon>Triticeae</taxon>
        <taxon>Triticinae</taxon>
        <taxon>Triticum</taxon>
    </lineage>
</organism>
<sequence>MRLQFLPYHMYTESVHYVIKKRRTLGVLAVMLAIVRWRRRRRHYSLRMSRRKYGPLVDRDLERQKKLNDLYNSTDKNCISQLRTTGPLRSGFDDVNKQVMLSQSTLDGLSANDRGILSKPIQFYDKLKELFSGSSADGSFMQDPFSAAETDNDDKVKDDMMNDMSTFVEAKGPTGHDSDKLDTNSDDCEAVAALAATDSQVSSSNVAALKPNKKSFKKSAKPNTLPPPQNDKAKRSKPRSSQASQDDTNMDVLLTSTLMGIRETLASPVQTVAPKEPNAPLWDMLKKIPLPPDERMSVGMHLCKPEFAVHRGFLVSMGQEYLERWVYTYLSDNYPAGKRVGDDLVGNLGNKDPASNLGDDPVVNSTPF</sequence>